<feature type="signal peptide" evidence="5">
    <location>
        <begin position="1"/>
        <end position="23"/>
    </location>
</feature>
<evidence type="ECO:0000256" key="1">
    <source>
        <dbReference type="ARBA" id="ARBA00004196"/>
    </source>
</evidence>
<dbReference type="Pfam" id="PF01497">
    <property type="entry name" value="Peripla_BP_2"/>
    <property type="match status" value="1"/>
</dbReference>
<dbReference type="AlphaFoldDB" id="A0AA46THI5"/>
<reference evidence="7" key="1">
    <citation type="submission" date="2022-01" db="EMBL/GenBank/DDBJ databases">
        <title>Nocardioidaceae gen. sp. A5X3R13.</title>
        <authorList>
            <person name="Lopez Marin M.A."/>
            <person name="Uhlik O."/>
        </authorList>
    </citation>
    <scope>NUCLEOTIDE SEQUENCE</scope>
    <source>
        <strain evidence="7">A5X3R13</strain>
    </source>
</reference>
<accession>A0AA46THI5</accession>
<feature type="chain" id="PRO_5041426523" evidence="5">
    <location>
        <begin position="24"/>
        <end position="351"/>
    </location>
</feature>
<dbReference type="GO" id="GO:0030288">
    <property type="term" value="C:outer membrane-bounded periplasmic space"/>
    <property type="evidence" value="ECO:0007669"/>
    <property type="project" value="TreeGrafter"/>
</dbReference>
<keyword evidence="4 5" id="KW-0732">Signal</keyword>
<dbReference type="InterPro" id="IPR002491">
    <property type="entry name" value="ABC_transptr_periplasmic_BD"/>
</dbReference>
<evidence type="ECO:0000256" key="2">
    <source>
        <dbReference type="ARBA" id="ARBA00008814"/>
    </source>
</evidence>
<comment type="subcellular location">
    <subcellularLocation>
        <location evidence="1">Cell envelope</location>
    </subcellularLocation>
</comment>
<organism evidence="7 8">
    <name type="scientific">Solicola gregarius</name>
    <dbReference type="NCBI Taxonomy" id="2908642"/>
    <lineage>
        <taxon>Bacteria</taxon>
        <taxon>Bacillati</taxon>
        <taxon>Actinomycetota</taxon>
        <taxon>Actinomycetes</taxon>
        <taxon>Propionibacteriales</taxon>
        <taxon>Nocardioidaceae</taxon>
        <taxon>Solicola</taxon>
    </lineage>
</organism>
<dbReference type="PANTHER" id="PTHR30532">
    <property type="entry name" value="IRON III DICITRATE-BINDING PERIPLASMIC PROTEIN"/>
    <property type="match status" value="1"/>
</dbReference>
<dbReference type="EMBL" id="CP094970">
    <property type="protein sequence ID" value="UYM05271.1"/>
    <property type="molecule type" value="Genomic_DNA"/>
</dbReference>
<dbReference type="Proteomes" id="UP001164390">
    <property type="component" value="Chromosome"/>
</dbReference>
<dbReference type="RefSeq" id="WP_271634071.1">
    <property type="nucleotide sequence ID" value="NZ_CP094970.1"/>
</dbReference>
<proteinExistence type="inferred from homology"/>
<dbReference type="Gene3D" id="3.40.50.1980">
    <property type="entry name" value="Nitrogenase molybdenum iron protein domain"/>
    <property type="match status" value="2"/>
</dbReference>
<keyword evidence="3" id="KW-0813">Transport</keyword>
<feature type="domain" description="Fe/B12 periplasmic-binding" evidence="6">
    <location>
        <begin position="64"/>
        <end position="338"/>
    </location>
</feature>
<dbReference type="PROSITE" id="PS50983">
    <property type="entry name" value="FE_B12_PBP"/>
    <property type="match status" value="1"/>
</dbReference>
<evidence type="ECO:0000256" key="3">
    <source>
        <dbReference type="ARBA" id="ARBA00022448"/>
    </source>
</evidence>
<gene>
    <name evidence="7" type="ORF">L0C25_22610</name>
</gene>
<evidence type="ECO:0000313" key="7">
    <source>
        <dbReference type="EMBL" id="UYM05271.1"/>
    </source>
</evidence>
<dbReference type="GO" id="GO:1901678">
    <property type="term" value="P:iron coordination entity transport"/>
    <property type="evidence" value="ECO:0007669"/>
    <property type="project" value="UniProtKB-ARBA"/>
</dbReference>
<evidence type="ECO:0000256" key="4">
    <source>
        <dbReference type="ARBA" id="ARBA00022729"/>
    </source>
</evidence>
<keyword evidence="8" id="KW-1185">Reference proteome</keyword>
<dbReference type="InterPro" id="IPR051313">
    <property type="entry name" value="Bact_iron-sidero_bind"/>
</dbReference>
<sequence length="351" mass="37670">MNRLNVVLTALLAVVLMTTTACGDDDPAGAETSAANAAPAEEGAFPVEIEHKYGTTTVEEEPERVVVVGLKEQDDLLALGVVPVATTEWLDDTPGGLYPWAKERLVGADVPASLNQDDGVQFEKVAAQRPDLIIGLYSGLTQADYDKLSQIAPTVAQPGDIPDYGIGWQEELLTVGKAVGRPEAAQEIVDDVEGKIEDVAKKHPEFQGKHAIFATPYEGTYVYGSADPRSRLLTDIGFELPSDIDDVVGTKDFGANISAENTEFVDTDALVWLTNVMEDKDAILDNEVYTSLPVHEEGRDVFVGDAKHPDYGFSISFVTALSVPYTLDRLVPQLAAAVDGDPATKVPTPKD</sequence>
<dbReference type="PANTHER" id="PTHR30532:SF24">
    <property type="entry name" value="FERRIC ENTEROBACTIN-BINDING PERIPLASMIC PROTEIN FEPB"/>
    <property type="match status" value="1"/>
</dbReference>
<comment type="similarity">
    <text evidence="2">Belongs to the bacterial solute-binding protein 8 family.</text>
</comment>
<protein>
    <submittedName>
        <fullName evidence="7">ABC transporter substrate-binding protein</fullName>
    </submittedName>
</protein>
<evidence type="ECO:0000259" key="6">
    <source>
        <dbReference type="PROSITE" id="PS50983"/>
    </source>
</evidence>
<evidence type="ECO:0000256" key="5">
    <source>
        <dbReference type="SAM" id="SignalP"/>
    </source>
</evidence>
<dbReference type="KEGG" id="sgrg:L0C25_22610"/>
<dbReference type="SUPFAM" id="SSF53807">
    <property type="entry name" value="Helical backbone' metal receptor"/>
    <property type="match status" value="1"/>
</dbReference>
<name>A0AA46THI5_9ACTN</name>
<evidence type="ECO:0000313" key="8">
    <source>
        <dbReference type="Proteomes" id="UP001164390"/>
    </source>
</evidence>
<dbReference type="PROSITE" id="PS51257">
    <property type="entry name" value="PROKAR_LIPOPROTEIN"/>
    <property type="match status" value="1"/>
</dbReference>